<sequence length="442" mass="50880">MILLVFTIIFSILLICFVTLAYIKQRTFRDFPGPEPNLFLGNCHMILFKPLYKYMDMLTELHDIYGPVMRLHDGPISTIFVVKDVKLIEHILGSTKQINKGKQYQYLHKWLSTGLLTSTEASMGYKLNSQVTKTSAYVRSVKEVCKIFAMNQYSMVSQFLYPLTLNYFLEKRAIKVLHAHTDNIIQQRITERIKCVNVKNDVYESSHKTGIDEFNQKKRLAFLDLLLECTIDGKPLSRLDIREEVDTFMFEGHDTVSSAISFALYSLANNPEVQKKAYEEQKSLFADFKTAKPTVANLNDMKYLELVIKETLRIYPAVPYIGRELSEDLEYDGKVLPKGVTVALLIFLVHRDPENFPNPLKFDPERFKDTHGTNPYMYIPFSAGPRNCIGQRFAMLEMKSTLSKVIRNFELYPSASQKKLQLSPETILVSKNGVCISLKNRL</sequence>
<keyword evidence="6 8" id="KW-0408">Iron</keyword>
<dbReference type="SUPFAM" id="SSF48264">
    <property type="entry name" value="Cytochrome P450"/>
    <property type="match status" value="1"/>
</dbReference>
<comment type="cofactor">
    <cofactor evidence="1">
        <name>heme</name>
        <dbReference type="ChEBI" id="CHEBI:30413"/>
    </cofactor>
</comment>
<evidence type="ECO:0000313" key="10">
    <source>
        <dbReference type="Proteomes" id="UP001652700"/>
    </source>
</evidence>
<keyword evidence="7 8" id="KW-0503">Monooxygenase</keyword>
<dbReference type="InterPro" id="IPR017972">
    <property type="entry name" value="Cyt_P450_CS"/>
</dbReference>
<evidence type="ECO:0000256" key="5">
    <source>
        <dbReference type="ARBA" id="ARBA00023002"/>
    </source>
</evidence>
<dbReference type="Pfam" id="PF00067">
    <property type="entry name" value="p450"/>
    <property type="match status" value="1"/>
</dbReference>
<comment type="similarity">
    <text evidence="2 8">Belongs to the cytochrome P450 family.</text>
</comment>
<dbReference type="InterPro" id="IPR050196">
    <property type="entry name" value="Cytochrome_P450_Monoox"/>
</dbReference>
<dbReference type="Proteomes" id="UP001652700">
    <property type="component" value="Unplaced"/>
</dbReference>
<evidence type="ECO:0008006" key="11">
    <source>
        <dbReference type="Google" id="ProtNLM"/>
    </source>
</evidence>
<dbReference type="PRINTS" id="PR00463">
    <property type="entry name" value="EP450I"/>
</dbReference>
<dbReference type="PRINTS" id="PR00385">
    <property type="entry name" value="P450"/>
</dbReference>
<accession>A0ABM5JUZ8</accession>
<evidence type="ECO:0000256" key="4">
    <source>
        <dbReference type="ARBA" id="ARBA00022723"/>
    </source>
</evidence>
<evidence type="ECO:0000256" key="2">
    <source>
        <dbReference type="ARBA" id="ARBA00010617"/>
    </source>
</evidence>
<keyword evidence="10" id="KW-1185">Reference proteome</keyword>
<protein>
    <recommendedName>
        <fullName evidence="11">Cytochrome P450 4d2-like</fullName>
    </recommendedName>
</protein>
<dbReference type="InterPro" id="IPR036396">
    <property type="entry name" value="Cyt_P450_sf"/>
</dbReference>
<keyword evidence="3 8" id="KW-0349">Heme</keyword>
<evidence type="ECO:0000256" key="3">
    <source>
        <dbReference type="ARBA" id="ARBA00022617"/>
    </source>
</evidence>
<organism evidence="9 10">
    <name type="scientific">Diabrotica virgifera virgifera</name>
    <name type="common">western corn rootworm</name>
    <dbReference type="NCBI Taxonomy" id="50390"/>
    <lineage>
        <taxon>Eukaryota</taxon>
        <taxon>Metazoa</taxon>
        <taxon>Ecdysozoa</taxon>
        <taxon>Arthropoda</taxon>
        <taxon>Hexapoda</taxon>
        <taxon>Insecta</taxon>
        <taxon>Pterygota</taxon>
        <taxon>Neoptera</taxon>
        <taxon>Endopterygota</taxon>
        <taxon>Coleoptera</taxon>
        <taxon>Polyphaga</taxon>
        <taxon>Cucujiformia</taxon>
        <taxon>Chrysomeloidea</taxon>
        <taxon>Chrysomelidae</taxon>
        <taxon>Galerucinae</taxon>
        <taxon>Diabroticina</taxon>
        <taxon>Diabroticites</taxon>
        <taxon>Diabrotica</taxon>
    </lineage>
</organism>
<evidence type="ECO:0000313" key="9">
    <source>
        <dbReference type="EnsemblMetazoa" id="XP_050501759.1"/>
    </source>
</evidence>
<dbReference type="PROSITE" id="PS00086">
    <property type="entry name" value="CYTOCHROME_P450"/>
    <property type="match status" value="1"/>
</dbReference>
<evidence type="ECO:0000256" key="8">
    <source>
        <dbReference type="RuleBase" id="RU000461"/>
    </source>
</evidence>
<name>A0ABM5JUZ8_DIAVI</name>
<evidence type="ECO:0000256" key="6">
    <source>
        <dbReference type="ARBA" id="ARBA00023004"/>
    </source>
</evidence>
<reference evidence="9" key="1">
    <citation type="submission" date="2025-05" db="UniProtKB">
        <authorList>
            <consortium name="EnsemblMetazoa"/>
        </authorList>
    </citation>
    <scope>IDENTIFICATION</scope>
</reference>
<dbReference type="InterPro" id="IPR002401">
    <property type="entry name" value="Cyt_P450_E_grp-I"/>
</dbReference>
<proteinExistence type="inferred from homology"/>
<keyword evidence="4 8" id="KW-0479">Metal-binding</keyword>
<dbReference type="Gene3D" id="1.10.630.10">
    <property type="entry name" value="Cytochrome P450"/>
    <property type="match status" value="2"/>
</dbReference>
<keyword evidence="5 8" id="KW-0560">Oxidoreductase</keyword>
<evidence type="ECO:0000256" key="7">
    <source>
        <dbReference type="ARBA" id="ARBA00023033"/>
    </source>
</evidence>
<evidence type="ECO:0000256" key="1">
    <source>
        <dbReference type="ARBA" id="ARBA00001971"/>
    </source>
</evidence>
<dbReference type="CDD" id="cd20628">
    <property type="entry name" value="CYP4"/>
    <property type="match status" value="1"/>
</dbReference>
<dbReference type="PANTHER" id="PTHR24291:SF187">
    <property type="entry name" value="CYTOCHROME P450 4AE1-RELATED"/>
    <property type="match status" value="1"/>
</dbReference>
<dbReference type="PANTHER" id="PTHR24291">
    <property type="entry name" value="CYTOCHROME P450 FAMILY 4"/>
    <property type="match status" value="1"/>
</dbReference>
<dbReference type="GeneID" id="126881508"/>
<dbReference type="EnsemblMetazoa" id="XM_050645802.1">
    <property type="protein sequence ID" value="XP_050501759.1"/>
    <property type="gene ID" value="LOC126881508"/>
</dbReference>
<dbReference type="RefSeq" id="XP_050501759.1">
    <property type="nucleotide sequence ID" value="XM_050645802.1"/>
</dbReference>
<dbReference type="InterPro" id="IPR001128">
    <property type="entry name" value="Cyt_P450"/>
</dbReference>